<keyword evidence="4" id="KW-1185">Reference proteome</keyword>
<dbReference type="CDD" id="cd07381">
    <property type="entry name" value="MPP_CapA"/>
    <property type="match status" value="1"/>
</dbReference>
<organism evidence="3 4">
    <name type="scientific">Butyricicoccus faecihominis</name>
    <dbReference type="NCBI Taxonomy" id="1712515"/>
    <lineage>
        <taxon>Bacteria</taxon>
        <taxon>Bacillati</taxon>
        <taxon>Bacillota</taxon>
        <taxon>Clostridia</taxon>
        <taxon>Eubacteriales</taxon>
        <taxon>Butyricicoccaceae</taxon>
        <taxon>Butyricicoccus</taxon>
    </lineage>
</organism>
<sequence length="408" mass="44739">MSMKHIGTKILAGVLVVLLAGAGVLIWRNLPEAAPRLQEPEETVRQEPEVQPDTTATLCVAGDIVAHMPLVADAWNGEAYDFTHLFADARRYYEAADYTTACLETTFNGPPYSGYPQFCAPDALASGLKTVGFNLLSTASNHSMDTWYSGLVRTLDVLDAAGLEHVGTYRTQQERDTVKIIDVGGIKLAMLAYTFSTNGLPVDSEHPYSVSVYTTDYMTDCSVVDYDLIQSDLDKAGQSGADAIAVYVHWGNEYHTEPSEQQEQLADYLFAHGATLVLGGHAHVPQPMELRTLPDGRTGYLCYCLGNLISNQFDPYTNLTAAVTLTLTRSGETGQVTVSGAEYAPMFMLHASDSNEGRYRLLDIRKSMQDFEQGDTSVVNRSVYDRMKQGRSDLHRIFGTDEVLSLAA</sequence>
<protein>
    <submittedName>
        <fullName evidence="3">Capsular polysaccharide biosynthesis protein</fullName>
    </submittedName>
</protein>
<dbReference type="EMBL" id="BLYJ01000014">
    <property type="protein sequence ID" value="GFO88209.1"/>
    <property type="molecule type" value="Genomic_DNA"/>
</dbReference>
<dbReference type="InterPro" id="IPR052169">
    <property type="entry name" value="CW_Biosynth-Accessory"/>
</dbReference>
<evidence type="ECO:0000313" key="3">
    <source>
        <dbReference type="EMBL" id="GFO88209.1"/>
    </source>
</evidence>
<gene>
    <name evidence="3" type="ORF">BUFA31_13730</name>
</gene>
<dbReference type="SUPFAM" id="SSF56300">
    <property type="entry name" value="Metallo-dependent phosphatases"/>
    <property type="match status" value="1"/>
</dbReference>
<evidence type="ECO:0000256" key="1">
    <source>
        <dbReference type="ARBA" id="ARBA00005662"/>
    </source>
</evidence>
<dbReference type="SMART" id="SM00854">
    <property type="entry name" value="PGA_cap"/>
    <property type="match status" value="1"/>
</dbReference>
<proteinExistence type="inferred from homology"/>
<evidence type="ECO:0000313" key="4">
    <source>
        <dbReference type="Proteomes" id="UP000620147"/>
    </source>
</evidence>
<dbReference type="PANTHER" id="PTHR33393:SF12">
    <property type="entry name" value="CAPSULE BIOSYNTHESIS PROTEIN CAPA"/>
    <property type="match status" value="1"/>
</dbReference>
<accession>A0ABQ1DZQ2</accession>
<dbReference type="InterPro" id="IPR029052">
    <property type="entry name" value="Metallo-depent_PP-like"/>
</dbReference>
<comment type="similarity">
    <text evidence="1">Belongs to the CapA family.</text>
</comment>
<dbReference type="Proteomes" id="UP000620147">
    <property type="component" value="Unassembled WGS sequence"/>
</dbReference>
<evidence type="ECO:0000259" key="2">
    <source>
        <dbReference type="SMART" id="SM00854"/>
    </source>
</evidence>
<dbReference type="Pfam" id="PF09587">
    <property type="entry name" value="PGA_cap"/>
    <property type="match status" value="1"/>
</dbReference>
<feature type="domain" description="Capsule synthesis protein CapA" evidence="2">
    <location>
        <begin position="57"/>
        <end position="312"/>
    </location>
</feature>
<dbReference type="PANTHER" id="PTHR33393">
    <property type="entry name" value="POLYGLUTAMINE SYNTHESIS ACCESSORY PROTEIN RV0574C-RELATED"/>
    <property type="match status" value="1"/>
</dbReference>
<comment type="caution">
    <text evidence="3">The sequence shown here is derived from an EMBL/GenBank/DDBJ whole genome shotgun (WGS) entry which is preliminary data.</text>
</comment>
<dbReference type="Gene3D" id="3.60.21.10">
    <property type="match status" value="1"/>
</dbReference>
<dbReference type="InterPro" id="IPR019079">
    <property type="entry name" value="Capsule_synth_CapA"/>
</dbReference>
<reference evidence="3 4" key="1">
    <citation type="submission" date="2020-06" db="EMBL/GenBank/DDBJ databases">
        <title>Characterization of fructooligosaccharide metabolism and fructooligosaccharide-degrading enzymes in human commensal butyrate producers.</title>
        <authorList>
            <person name="Tanno H."/>
            <person name="Fujii T."/>
            <person name="Hirano K."/>
            <person name="Maeno S."/>
            <person name="Tonozuka T."/>
            <person name="Sakamoto M."/>
            <person name="Ohkuma M."/>
            <person name="Tochio T."/>
            <person name="Endo A."/>
        </authorList>
    </citation>
    <scope>NUCLEOTIDE SEQUENCE [LARGE SCALE GENOMIC DNA]</scope>
    <source>
        <strain evidence="3 4">JCM 31056</strain>
    </source>
</reference>
<name>A0ABQ1DZQ2_9FIRM</name>